<evidence type="ECO:0000313" key="2">
    <source>
        <dbReference type="EMBL" id="KAK0619800.1"/>
    </source>
</evidence>
<keyword evidence="3" id="KW-1185">Reference proteome</keyword>
<evidence type="ECO:0000313" key="3">
    <source>
        <dbReference type="Proteomes" id="UP001175000"/>
    </source>
</evidence>
<dbReference type="EMBL" id="JAULSU010000004">
    <property type="protein sequence ID" value="KAK0619800.1"/>
    <property type="molecule type" value="Genomic_DNA"/>
</dbReference>
<feature type="region of interest" description="Disordered" evidence="1">
    <location>
        <begin position="156"/>
        <end position="175"/>
    </location>
</feature>
<reference evidence="2" key="1">
    <citation type="submission" date="2023-06" db="EMBL/GenBank/DDBJ databases">
        <title>Genome-scale phylogeny and comparative genomics of the fungal order Sordariales.</title>
        <authorList>
            <consortium name="Lawrence Berkeley National Laboratory"/>
            <person name="Hensen N."/>
            <person name="Bonometti L."/>
            <person name="Westerberg I."/>
            <person name="Brannstrom I.O."/>
            <person name="Guillou S."/>
            <person name="Cros-Aarteil S."/>
            <person name="Calhoun S."/>
            <person name="Haridas S."/>
            <person name="Kuo A."/>
            <person name="Mondo S."/>
            <person name="Pangilinan J."/>
            <person name="Riley R."/>
            <person name="Labutti K."/>
            <person name="Andreopoulos B."/>
            <person name="Lipzen A."/>
            <person name="Chen C."/>
            <person name="Yanf M."/>
            <person name="Daum C."/>
            <person name="Ng V."/>
            <person name="Clum A."/>
            <person name="Steindorff A."/>
            <person name="Ohm R."/>
            <person name="Martin F."/>
            <person name="Silar P."/>
            <person name="Natvig D."/>
            <person name="Lalanne C."/>
            <person name="Gautier V."/>
            <person name="Ament-Velasquez S.L."/>
            <person name="Kruys A."/>
            <person name="Hutchinson M.I."/>
            <person name="Powell A.J."/>
            <person name="Barry K."/>
            <person name="Miller A.N."/>
            <person name="Grigoriev I.V."/>
            <person name="Debuchy R."/>
            <person name="Gladieux P."/>
            <person name="Thoren M.H."/>
            <person name="Johannesson H."/>
        </authorList>
    </citation>
    <scope>NUCLEOTIDE SEQUENCE</scope>
    <source>
        <strain evidence="2">CBS 606.72</strain>
    </source>
</reference>
<comment type="caution">
    <text evidence="2">The sequence shown here is derived from an EMBL/GenBank/DDBJ whole genome shotgun (WGS) entry which is preliminary data.</text>
</comment>
<accession>A0AA39WR30</accession>
<dbReference type="AlphaFoldDB" id="A0AA39WR30"/>
<feature type="compositionally biased region" description="Low complexity" evidence="1">
    <location>
        <begin position="137"/>
        <end position="148"/>
    </location>
</feature>
<proteinExistence type="predicted"/>
<gene>
    <name evidence="2" type="ORF">B0T14DRAFT_519907</name>
</gene>
<sequence length="430" mass="47920">MFSRGLHPSQAAVLRCSQPWTPAQPHLPLISKVAFSSTPSNCRRGPPKGARLRQWLEGDEIKHKPLQQKRKQQKSMELKPNNDAFYDYPIGVPRELRAWIQSDTSAPPNDLTIEPLLPDAPLEPPSSTPSFDSNPESQSQSKSKSQSKLFRILTPRKIPSPIPGSHPSTTQEPAGPRHILILSGASPTLTYSDFSRIASQGTLLDGWVQGLDHVHRATDPRTGAPRGHYFLFFDTLASARAYESTLTTLHATSSPHFTLLPPGLPLHVKILPLEQVFAMFRILRGPTGAPAGPSTFYSHLQFLMDPRMSEGGMRYPRVLVTLHGGSLSKAQMFTAVKDALAKRAGFRKRLVGITEFATWETVVAAKTTKGRGVRMVEENQWVNSRYVVAFEDVASMERFMRLVHQREVEVDLLLGKGKKKLLMRCERLTV</sequence>
<protein>
    <submittedName>
        <fullName evidence="2">Uncharacterized protein</fullName>
    </submittedName>
</protein>
<feature type="region of interest" description="Disordered" evidence="1">
    <location>
        <begin position="58"/>
        <end position="84"/>
    </location>
</feature>
<dbReference type="Proteomes" id="UP001175000">
    <property type="component" value="Unassembled WGS sequence"/>
</dbReference>
<organism evidence="2 3">
    <name type="scientific">Immersiella caudata</name>
    <dbReference type="NCBI Taxonomy" id="314043"/>
    <lineage>
        <taxon>Eukaryota</taxon>
        <taxon>Fungi</taxon>
        <taxon>Dikarya</taxon>
        <taxon>Ascomycota</taxon>
        <taxon>Pezizomycotina</taxon>
        <taxon>Sordariomycetes</taxon>
        <taxon>Sordariomycetidae</taxon>
        <taxon>Sordariales</taxon>
        <taxon>Lasiosphaeriaceae</taxon>
        <taxon>Immersiella</taxon>
    </lineage>
</organism>
<feature type="region of interest" description="Disordered" evidence="1">
    <location>
        <begin position="105"/>
        <end position="148"/>
    </location>
</feature>
<name>A0AA39WR30_9PEZI</name>
<evidence type="ECO:0000256" key="1">
    <source>
        <dbReference type="SAM" id="MobiDB-lite"/>
    </source>
</evidence>
<feature type="compositionally biased region" description="Basic residues" evidence="1">
    <location>
        <begin position="64"/>
        <end position="73"/>
    </location>
</feature>